<evidence type="ECO:0000259" key="9">
    <source>
        <dbReference type="Pfam" id="PF13231"/>
    </source>
</evidence>
<evidence type="ECO:0000313" key="10">
    <source>
        <dbReference type="EMBL" id="AFL94387.1"/>
    </source>
</evidence>
<evidence type="ECO:0000313" key="11">
    <source>
        <dbReference type="Proteomes" id="UP000006064"/>
    </source>
</evidence>
<dbReference type="RefSeq" id="WP_014788028.1">
    <property type="nucleotide sequence ID" value="NC_018015.1"/>
</dbReference>
<proteinExistence type="predicted"/>
<gene>
    <name evidence="10" type="ORF">CL1_0172</name>
</gene>
<dbReference type="GeneID" id="13038829"/>
<dbReference type="GO" id="GO:0016763">
    <property type="term" value="F:pentosyltransferase activity"/>
    <property type="evidence" value="ECO:0007669"/>
    <property type="project" value="TreeGrafter"/>
</dbReference>
<keyword evidence="2" id="KW-1003">Cell membrane</keyword>
<keyword evidence="5 8" id="KW-0812">Transmembrane</keyword>
<dbReference type="PANTHER" id="PTHR33908:SF11">
    <property type="entry name" value="MEMBRANE PROTEIN"/>
    <property type="match status" value="1"/>
</dbReference>
<feature type="transmembrane region" description="Helical" evidence="8">
    <location>
        <begin position="161"/>
        <end position="191"/>
    </location>
</feature>
<comment type="subcellular location">
    <subcellularLocation>
        <location evidence="1">Cell membrane</location>
        <topology evidence="1">Multi-pass membrane protein</topology>
    </subcellularLocation>
</comment>
<feature type="transmembrane region" description="Helical" evidence="8">
    <location>
        <begin position="211"/>
        <end position="231"/>
    </location>
</feature>
<dbReference type="EMBL" id="CP003651">
    <property type="protein sequence ID" value="AFL94387.1"/>
    <property type="molecule type" value="Genomic_DNA"/>
</dbReference>
<keyword evidence="6 8" id="KW-1133">Transmembrane helix</keyword>
<keyword evidence="7 8" id="KW-0472">Membrane</keyword>
<evidence type="ECO:0000256" key="6">
    <source>
        <dbReference type="ARBA" id="ARBA00022989"/>
    </source>
</evidence>
<protein>
    <submittedName>
        <fullName evidence="10">Glycosyl transferase family protein 5</fullName>
    </submittedName>
</protein>
<dbReference type="AlphaFoldDB" id="I3ZRQ3"/>
<feature type="transmembrane region" description="Helical" evidence="8">
    <location>
        <begin position="238"/>
        <end position="253"/>
    </location>
</feature>
<feature type="transmembrane region" description="Helical" evidence="8">
    <location>
        <begin position="106"/>
        <end position="125"/>
    </location>
</feature>
<feature type="transmembrane region" description="Helical" evidence="8">
    <location>
        <begin position="81"/>
        <end position="99"/>
    </location>
</feature>
<sequence length="743" mass="83298">MKREALERLIPGLILLVYILTRVTLLFQMNEYVDYDEGTYLLMARLINSGYLPYRDIFAVHPPLYYYLLAGWLRVFGDSYVSGRLLSVFLGGLAVVLAYRTGKLLGGIRLAVLYSALLLVDPTVFRINQLVLHDTLIEFFVIASLYYFVRYTRTKSRWDMYVSLFLAGLGSTAKFTILPFVVALYITFLALNLDETSKMHFQSAVSLVLSWRQGLVIAAVYSFLIALFVSLRMAWPSSITKDIIVVLGIHPVVLVGHKYVGVFIFLMWAILVVYLFRVEYFEKLVHIFRSAISQLRLLICMALAVLIPKVIVEGALGYLISGDYFYQTYLMQGGRYGSFMGLYELINRVLSTVGSNHQETAYVFVPAFLLIFALILFRFRGFSNEKPLPVDLAVLFVMNVAMYLLVFPVRPITRFILPLLLTFYLFAGERLAGYRVFWKEWVIVGAVSLVSLIMIVGGLVINAPSGELGIPWAVHSGELRSDAISYMKTSSSCGSMYSVNPMNTYYFNAETNPLLVDSFGVLYVNGTPVEEFFKQVKVSSDCVVFSTWAEGAIRSGGHLGEIYSRLKALIVTNGELLFSESYSTGDVLSIFSLRIPPRSPTVISENGRIVILDDNGSAVMSIYGLGDNVSLSSRAWITRITPGVFSVRLYSENPGEYIELTVRSVSRGLLLSSPNTTTKLVLEYEGVATDTRGNLLDPEKRYGEVIVYSGHHRFRISAEGIHQKRGGTIILDPGTEIEVILED</sequence>
<feature type="domain" description="Glycosyltransferase RgtA/B/C/D-like" evidence="9">
    <location>
        <begin position="61"/>
        <end position="208"/>
    </location>
</feature>
<name>I3ZRQ3_THECF</name>
<feature type="transmembrane region" description="Helical" evidence="8">
    <location>
        <begin position="259"/>
        <end position="276"/>
    </location>
</feature>
<dbReference type="STRING" id="163003.CL1_0172"/>
<dbReference type="HOGENOM" id="CLU_377966_0_0_2"/>
<evidence type="ECO:0000256" key="8">
    <source>
        <dbReference type="SAM" id="Phobius"/>
    </source>
</evidence>
<reference evidence="10 11" key="1">
    <citation type="journal article" date="2012" name="J. Bacteriol.">
        <title>Complete Genome Sequence of the Hyperthermophilic Archaeon Thermococcus sp. Strain CL1, Isolated from a Paralvinella sp. Polychaete Worm Collected from a Hydrothermal Vent.</title>
        <authorList>
            <person name="Jung J.H."/>
            <person name="Holden J.F."/>
            <person name="Seo D.H."/>
            <person name="Park K.H."/>
            <person name="Shin H."/>
            <person name="Ryu S."/>
            <person name="Lee J.H."/>
            <person name="Park C.S."/>
        </authorList>
    </citation>
    <scope>NUCLEOTIDE SEQUENCE [LARGE SCALE GENOMIC DNA]</scope>
    <source>
        <strain evidence="11">DSM 27260 / KACC 17922 / CL1</strain>
    </source>
</reference>
<dbReference type="OrthoDB" id="114973at2157"/>
<keyword evidence="4 10" id="KW-0808">Transferase</keyword>
<keyword evidence="11" id="KW-1185">Reference proteome</keyword>
<evidence type="ECO:0000256" key="4">
    <source>
        <dbReference type="ARBA" id="ARBA00022679"/>
    </source>
</evidence>
<dbReference type="KEGG" id="thm:CL1_0172"/>
<dbReference type="InterPro" id="IPR050297">
    <property type="entry name" value="LipidA_mod_glycosyltrf_83"/>
</dbReference>
<evidence type="ECO:0000256" key="5">
    <source>
        <dbReference type="ARBA" id="ARBA00022692"/>
    </source>
</evidence>
<feature type="transmembrane region" description="Helical" evidence="8">
    <location>
        <begin position="389"/>
        <end position="406"/>
    </location>
</feature>
<feature type="transmembrane region" description="Helical" evidence="8">
    <location>
        <begin position="12"/>
        <end position="29"/>
    </location>
</feature>
<organism evidence="10 11">
    <name type="scientific">Thermococcus cleftensis (strain DSM 27260 / KACC 17922 / CL1)</name>
    <dbReference type="NCBI Taxonomy" id="163003"/>
    <lineage>
        <taxon>Archaea</taxon>
        <taxon>Methanobacteriati</taxon>
        <taxon>Methanobacteriota</taxon>
        <taxon>Thermococci</taxon>
        <taxon>Thermococcales</taxon>
        <taxon>Thermococcaceae</taxon>
        <taxon>Thermococcus</taxon>
    </lineage>
</organism>
<feature type="transmembrane region" description="Helical" evidence="8">
    <location>
        <begin position="412"/>
        <end position="429"/>
    </location>
</feature>
<dbReference type="GO" id="GO:0005886">
    <property type="term" value="C:plasma membrane"/>
    <property type="evidence" value="ECO:0007669"/>
    <property type="project" value="UniProtKB-SubCell"/>
</dbReference>
<dbReference type="InterPro" id="IPR038731">
    <property type="entry name" value="RgtA/B/C-like"/>
</dbReference>
<feature type="transmembrane region" description="Helical" evidence="8">
    <location>
        <begin position="441"/>
        <end position="461"/>
    </location>
</feature>
<accession>I3ZRQ3</accession>
<dbReference type="Pfam" id="PF13231">
    <property type="entry name" value="PMT_2"/>
    <property type="match status" value="1"/>
</dbReference>
<feature type="transmembrane region" description="Helical" evidence="8">
    <location>
        <begin position="297"/>
        <end position="320"/>
    </location>
</feature>
<dbReference type="GO" id="GO:0008610">
    <property type="term" value="P:lipid biosynthetic process"/>
    <property type="evidence" value="ECO:0007669"/>
    <property type="project" value="UniProtKB-ARBA"/>
</dbReference>
<feature type="transmembrane region" description="Helical" evidence="8">
    <location>
        <begin position="360"/>
        <end position="377"/>
    </location>
</feature>
<dbReference type="PANTHER" id="PTHR33908">
    <property type="entry name" value="MANNOSYLTRANSFERASE YKCB-RELATED"/>
    <property type="match status" value="1"/>
</dbReference>
<evidence type="ECO:0000256" key="2">
    <source>
        <dbReference type="ARBA" id="ARBA00022475"/>
    </source>
</evidence>
<dbReference type="Proteomes" id="UP000006064">
    <property type="component" value="Chromosome"/>
</dbReference>
<feature type="transmembrane region" description="Helical" evidence="8">
    <location>
        <begin position="131"/>
        <end position="149"/>
    </location>
</feature>
<evidence type="ECO:0000256" key="7">
    <source>
        <dbReference type="ARBA" id="ARBA00023136"/>
    </source>
</evidence>
<evidence type="ECO:0000256" key="1">
    <source>
        <dbReference type="ARBA" id="ARBA00004651"/>
    </source>
</evidence>
<evidence type="ECO:0000256" key="3">
    <source>
        <dbReference type="ARBA" id="ARBA00022676"/>
    </source>
</evidence>
<keyword evidence="3" id="KW-0328">Glycosyltransferase</keyword>